<feature type="region of interest" description="Disordered" evidence="1">
    <location>
        <begin position="159"/>
        <end position="180"/>
    </location>
</feature>
<feature type="region of interest" description="Disordered" evidence="1">
    <location>
        <begin position="282"/>
        <end position="319"/>
    </location>
</feature>
<name>A0A2X0P0Z4_9BASI</name>
<organism evidence="2 3">
    <name type="scientific">Microbotryum silenes-dioicae</name>
    <dbReference type="NCBI Taxonomy" id="796604"/>
    <lineage>
        <taxon>Eukaryota</taxon>
        <taxon>Fungi</taxon>
        <taxon>Dikarya</taxon>
        <taxon>Basidiomycota</taxon>
        <taxon>Pucciniomycotina</taxon>
        <taxon>Microbotryomycetes</taxon>
        <taxon>Microbotryales</taxon>
        <taxon>Microbotryaceae</taxon>
        <taxon>Microbotryum</taxon>
    </lineage>
</organism>
<feature type="compositionally biased region" description="Acidic residues" evidence="1">
    <location>
        <begin position="162"/>
        <end position="173"/>
    </location>
</feature>
<reference evidence="2 3" key="1">
    <citation type="submission" date="2016-11" db="EMBL/GenBank/DDBJ databases">
        <authorList>
            <person name="Jaros S."/>
            <person name="Januszkiewicz K."/>
            <person name="Wedrychowicz H."/>
        </authorList>
    </citation>
    <scope>NUCLEOTIDE SEQUENCE [LARGE SCALE GENOMIC DNA]</scope>
</reference>
<evidence type="ECO:0000256" key="1">
    <source>
        <dbReference type="SAM" id="MobiDB-lite"/>
    </source>
</evidence>
<sequence>MPTTNSARTYFPKTPHQHVRAAPGPGKRSDLPPTPLSNCGHLQRPRPRSSTDLHAPMSNGSLNTGSISRQKSRVPIEWIDLCSSESDIVDQCAPLHHARTVTDRPSRKENDRRAQSKSAEEVTSEEEVVTHEIHPIEHEDQHFDEVVDDDELISSCSRQLAEMDDSSDSDSYEDVTSKSFPSAGEMEDIQVPSTQVITRPHIQEEGTKKEKLIRVAVMFLLGKSKKSMQRRTGLSISRLTRLLQIPLADSIARGRRRRIFEAAQDVFDQEWDQRYNNSRCSHLTAEDSSASHPSAPSSPEIRPGKPSSSRSIFTSHPGQQSKAAASRLVAYRYSDLQLVTYYSTWLMGFSKVEASRRSGVKAQSAAAFFWDERLSQWNRERRRRIVAIAEKEAAKAQRKGRQR</sequence>
<dbReference type="AlphaFoldDB" id="A0A2X0P0Z4"/>
<gene>
    <name evidence="2" type="primary">BQ5605_C002g01009</name>
    <name evidence="2" type="ORF">BQ5605_C002G01009</name>
</gene>
<keyword evidence="3" id="KW-1185">Reference proteome</keyword>
<feature type="compositionally biased region" description="Low complexity" evidence="1">
    <location>
        <begin position="288"/>
        <end position="299"/>
    </location>
</feature>
<feature type="compositionally biased region" description="Basic and acidic residues" evidence="1">
    <location>
        <begin position="100"/>
        <end position="120"/>
    </location>
</feature>
<evidence type="ECO:0000313" key="2">
    <source>
        <dbReference type="EMBL" id="SGY29071.1"/>
    </source>
</evidence>
<dbReference type="Proteomes" id="UP000249464">
    <property type="component" value="Unassembled WGS sequence"/>
</dbReference>
<evidence type="ECO:0000313" key="3">
    <source>
        <dbReference type="Proteomes" id="UP000249464"/>
    </source>
</evidence>
<feature type="region of interest" description="Disordered" evidence="1">
    <location>
        <begin position="99"/>
        <end position="128"/>
    </location>
</feature>
<protein>
    <submittedName>
        <fullName evidence="2">BQ5605_C002g01009 protein</fullName>
    </submittedName>
</protein>
<feature type="compositionally biased region" description="Polar residues" evidence="1">
    <location>
        <begin position="306"/>
        <end position="319"/>
    </location>
</feature>
<dbReference type="EMBL" id="FQNC01000041">
    <property type="protein sequence ID" value="SGY29071.1"/>
    <property type="molecule type" value="Genomic_DNA"/>
</dbReference>
<feature type="region of interest" description="Disordered" evidence="1">
    <location>
        <begin position="1"/>
        <end position="70"/>
    </location>
</feature>
<accession>A0A2X0P0Z4</accession>
<proteinExistence type="predicted"/>
<feature type="compositionally biased region" description="Polar residues" evidence="1">
    <location>
        <begin position="48"/>
        <end position="69"/>
    </location>
</feature>